<sequence>MKDGVKVIDIHNHFYSRPWLDYLSKRTEEPRFEWTGPTSGVAKVGAIATSHVDKPGDFDIQARVEDLDVAGIDVQVLSHTCPGVAELPVSESIEWAGKINDIFAEICRDGSGRFHFLATLPPADIDEALKEMDRAYQELGTKGFQMFSSINGVLATDPQFYPIFEKAAGFGVPVKIHPSFRPLTTDAMQKAGLPLQLFGFTLDTTMVLTLMLFQGFFEKLPGLKVIHSHLGGMAPYMMGRIDTAFKRYKKVVQIDASRTPSEVYREHVYVDTLAMHVPAIRCAYEYMGIDRLLFGTDYPHRASGTVEDNMAILDKVGFTENEKEKVLSGNAKTLFNLV</sequence>
<dbReference type="GO" id="GO:0016831">
    <property type="term" value="F:carboxy-lyase activity"/>
    <property type="evidence" value="ECO:0007669"/>
    <property type="project" value="InterPro"/>
</dbReference>
<dbReference type="InterPro" id="IPR032466">
    <property type="entry name" value="Metal_Hydrolase"/>
</dbReference>
<evidence type="ECO:0000256" key="1">
    <source>
        <dbReference type="ARBA" id="ARBA00023239"/>
    </source>
</evidence>
<organism evidence="3 4">
    <name type="scientific">Candidatus Desulfacyla euxinica</name>
    <dbReference type="NCBI Taxonomy" id="2841693"/>
    <lineage>
        <taxon>Bacteria</taxon>
        <taxon>Deltaproteobacteria</taxon>
        <taxon>Candidatus Desulfacyla</taxon>
    </lineage>
</organism>
<dbReference type="EMBL" id="JACNJD010000219">
    <property type="protein sequence ID" value="MBC8177590.1"/>
    <property type="molecule type" value="Genomic_DNA"/>
</dbReference>
<dbReference type="PANTHER" id="PTHR21240:SF28">
    <property type="entry name" value="ISO-OROTATE DECARBOXYLASE (EUROFUNG)"/>
    <property type="match status" value="1"/>
</dbReference>
<reference evidence="3 4" key="1">
    <citation type="submission" date="2020-08" db="EMBL/GenBank/DDBJ databases">
        <title>Bridging the membrane lipid divide: bacteria of the FCB group superphylum have the potential to synthesize archaeal ether lipids.</title>
        <authorList>
            <person name="Villanueva L."/>
            <person name="Von Meijenfeldt F.A.B."/>
            <person name="Westbye A.B."/>
            <person name="Yadav S."/>
            <person name="Hopmans E.C."/>
            <person name="Dutilh B.E."/>
            <person name="Sinninghe Damste J.S."/>
        </authorList>
    </citation>
    <scope>NUCLEOTIDE SEQUENCE [LARGE SCALE GENOMIC DNA]</scope>
    <source>
        <strain evidence="3">NIOZ-UU27</strain>
    </source>
</reference>
<dbReference type="AlphaFoldDB" id="A0A8J6T392"/>
<dbReference type="PANTHER" id="PTHR21240">
    <property type="entry name" value="2-AMINO-3-CARBOXYLMUCONATE-6-SEMIALDEHYDE DECARBOXYLASE"/>
    <property type="match status" value="1"/>
</dbReference>
<dbReference type="SUPFAM" id="SSF51556">
    <property type="entry name" value="Metallo-dependent hydrolases"/>
    <property type="match status" value="1"/>
</dbReference>
<dbReference type="InterPro" id="IPR006680">
    <property type="entry name" value="Amidohydro-rel"/>
</dbReference>
<dbReference type="Pfam" id="PF04909">
    <property type="entry name" value="Amidohydro_2"/>
    <property type="match status" value="1"/>
</dbReference>
<dbReference type="GO" id="GO:0016787">
    <property type="term" value="F:hydrolase activity"/>
    <property type="evidence" value="ECO:0007669"/>
    <property type="project" value="InterPro"/>
</dbReference>
<proteinExistence type="predicted"/>
<evidence type="ECO:0000313" key="3">
    <source>
        <dbReference type="EMBL" id="MBC8177590.1"/>
    </source>
</evidence>
<dbReference type="Gene3D" id="3.20.20.140">
    <property type="entry name" value="Metal-dependent hydrolases"/>
    <property type="match status" value="1"/>
</dbReference>
<name>A0A8J6T392_9DELT</name>
<dbReference type="InterPro" id="IPR032465">
    <property type="entry name" value="ACMSD"/>
</dbReference>
<feature type="domain" description="Amidohydrolase-related" evidence="2">
    <location>
        <begin position="8"/>
        <end position="337"/>
    </location>
</feature>
<keyword evidence="1" id="KW-0456">Lyase</keyword>
<dbReference type="Proteomes" id="UP000650524">
    <property type="component" value="Unassembled WGS sequence"/>
</dbReference>
<dbReference type="GO" id="GO:0005737">
    <property type="term" value="C:cytoplasm"/>
    <property type="evidence" value="ECO:0007669"/>
    <property type="project" value="TreeGrafter"/>
</dbReference>
<accession>A0A8J6T392</accession>
<dbReference type="GO" id="GO:0019748">
    <property type="term" value="P:secondary metabolic process"/>
    <property type="evidence" value="ECO:0007669"/>
    <property type="project" value="TreeGrafter"/>
</dbReference>
<protein>
    <submittedName>
        <fullName evidence="3">Amidohydrolase</fullName>
    </submittedName>
</protein>
<gene>
    <name evidence="3" type="ORF">H8E19_09310</name>
</gene>
<comment type="caution">
    <text evidence="3">The sequence shown here is derived from an EMBL/GenBank/DDBJ whole genome shotgun (WGS) entry which is preliminary data.</text>
</comment>
<evidence type="ECO:0000259" key="2">
    <source>
        <dbReference type="Pfam" id="PF04909"/>
    </source>
</evidence>
<evidence type="ECO:0000313" key="4">
    <source>
        <dbReference type="Proteomes" id="UP000650524"/>
    </source>
</evidence>